<keyword evidence="3 7" id="KW-0489">Methyltransferase</keyword>
<reference evidence="9 10" key="1">
    <citation type="submission" date="2017-02" db="EMBL/GenBank/DDBJ databases">
        <title>Draft genome of Acidibacillus ferrooxidans Huett2.</title>
        <authorList>
            <person name="Schopf S."/>
        </authorList>
    </citation>
    <scope>NUCLEOTIDE SEQUENCE [LARGE SCALE GENOMIC DNA]</scope>
    <source>
        <strain evidence="9 10">Huett2</strain>
    </source>
</reference>
<dbReference type="PRINTS" id="PR02008">
    <property type="entry name" value="RCMTFAMILY"/>
</dbReference>
<gene>
    <name evidence="9" type="ORF">B2M26_13710</name>
</gene>
<dbReference type="Pfam" id="PF13636">
    <property type="entry name" value="Methyltranf_PUA"/>
    <property type="match status" value="1"/>
</dbReference>
<organism evidence="9 10">
    <name type="scientific">Ferroacidibacillus organovorans</name>
    <dbReference type="NCBI Taxonomy" id="1765683"/>
    <lineage>
        <taxon>Bacteria</taxon>
        <taxon>Bacillati</taxon>
        <taxon>Bacillota</taxon>
        <taxon>Bacilli</taxon>
        <taxon>Bacillales</taxon>
        <taxon>Alicyclobacillaceae</taxon>
        <taxon>Ferroacidibacillus</taxon>
    </lineage>
</organism>
<comment type="caution">
    <text evidence="9">The sequence shown here is derived from an EMBL/GenBank/DDBJ whole genome shotgun (WGS) entry which is preliminary data.</text>
</comment>
<dbReference type="AlphaFoldDB" id="A0A1V4ERD7"/>
<evidence type="ECO:0000313" key="9">
    <source>
        <dbReference type="EMBL" id="OPG15198.1"/>
    </source>
</evidence>
<keyword evidence="10" id="KW-1185">Reference proteome</keyword>
<dbReference type="PANTHER" id="PTHR22807:SF30">
    <property type="entry name" value="28S RRNA (CYTOSINE(4447)-C(5))-METHYLTRANSFERASE-RELATED"/>
    <property type="match status" value="1"/>
</dbReference>
<evidence type="ECO:0000313" key="10">
    <source>
        <dbReference type="Proteomes" id="UP000190229"/>
    </source>
</evidence>
<dbReference type="InterPro" id="IPR018314">
    <property type="entry name" value="RsmB/NOL1/NOP2-like_CS"/>
</dbReference>
<evidence type="ECO:0000256" key="5">
    <source>
        <dbReference type="ARBA" id="ARBA00022691"/>
    </source>
</evidence>
<dbReference type="InterPro" id="IPR049560">
    <property type="entry name" value="MeTrfase_RsmB-F_NOP2_cat"/>
</dbReference>
<sequence length="497" mass="55501">MFALPKEFESLFLHCFGQEAWNEYLEQFHKPPAKGFRVSTLKGAIPSVINPLLADPVPWTKEMEGFYIHQDLHLGRDPLHATGYYYLQEPSAMAPVPVLAPVPGERVLDLCAAPGGKTTQIAQRMRNEGILIANEPNRERCAILAENLERLGVTNATVTQLDPDELRDTYPAYFDAILVDAPCSGEGMFRKDDDAIRMWQREQLSAYALRQSSILHAAIAMLRPGGRLVYSTCTLNPIENEAVCATLLRDQPTLSLSPIQLPGARAGLTAERFTKLAKLIPELQAVASSFSEPLPALERTIRIMPQAGYAEGHFVAKFALDGNPSYQKTNTTGYSQKKRGNSLRASRMPSGFAQQKQFAAFANETFVDHVTWIDDLYRRDFISSPNVLFAASHRPLPSRNVLRPGLPLLETKHHHITPHHALALAAKPENLRAPVCFSYGDTRIIAYLSGEVISQEGPDGWTVVFLEHLPLGWVKRVKNQLKNHYPKGLRRAYSFEI</sequence>
<keyword evidence="2" id="KW-0963">Cytoplasm</keyword>
<evidence type="ECO:0000256" key="1">
    <source>
        <dbReference type="ARBA" id="ARBA00007494"/>
    </source>
</evidence>
<keyword evidence="6 7" id="KW-0694">RNA-binding</keyword>
<dbReference type="GO" id="GO:0008757">
    <property type="term" value="F:S-adenosylmethionine-dependent methyltransferase activity"/>
    <property type="evidence" value="ECO:0007669"/>
    <property type="project" value="InterPro"/>
</dbReference>
<dbReference type="GO" id="GO:0008173">
    <property type="term" value="F:RNA methyltransferase activity"/>
    <property type="evidence" value="ECO:0007669"/>
    <property type="project" value="InterPro"/>
</dbReference>
<dbReference type="PROSITE" id="PS01153">
    <property type="entry name" value="NOL1_NOP2_SUN"/>
    <property type="match status" value="1"/>
</dbReference>
<evidence type="ECO:0000256" key="6">
    <source>
        <dbReference type="ARBA" id="ARBA00022884"/>
    </source>
</evidence>
<feature type="binding site" evidence="7">
    <location>
        <position position="180"/>
    </location>
    <ligand>
        <name>S-adenosyl-L-methionine</name>
        <dbReference type="ChEBI" id="CHEBI:59789"/>
    </ligand>
</feature>
<dbReference type="GO" id="GO:0006396">
    <property type="term" value="P:RNA processing"/>
    <property type="evidence" value="ECO:0007669"/>
    <property type="project" value="InterPro"/>
</dbReference>
<dbReference type="Pfam" id="PF17125">
    <property type="entry name" value="Methyltr_RsmF_N"/>
    <property type="match status" value="1"/>
</dbReference>
<protein>
    <recommendedName>
        <fullName evidence="8">SAM-dependent MTase RsmB/NOP-type domain-containing protein</fullName>
    </recommendedName>
</protein>
<dbReference type="InterPro" id="IPR023267">
    <property type="entry name" value="RCMT"/>
</dbReference>
<dbReference type="GO" id="GO:0003723">
    <property type="term" value="F:RNA binding"/>
    <property type="evidence" value="ECO:0007669"/>
    <property type="project" value="UniProtKB-UniRule"/>
</dbReference>
<dbReference type="InterPro" id="IPR011023">
    <property type="entry name" value="Nop2p"/>
</dbReference>
<evidence type="ECO:0000259" key="8">
    <source>
        <dbReference type="PROSITE" id="PS51686"/>
    </source>
</evidence>
<dbReference type="NCBIfam" id="TIGR00446">
    <property type="entry name" value="nop2p"/>
    <property type="match status" value="1"/>
</dbReference>
<dbReference type="PANTHER" id="PTHR22807">
    <property type="entry name" value="NOP2 YEAST -RELATED NOL1/NOP2/FMU SUN DOMAIN-CONTAINING"/>
    <property type="match status" value="1"/>
</dbReference>
<dbReference type="SUPFAM" id="SSF53335">
    <property type="entry name" value="S-adenosyl-L-methionine-dependent methyltransferases"/>
    <property type="match status" value="1"/>
</dbReference>
<dbReference type="EMBL" id="MWPS01000043">
    <property type="protein sequence ID" value="OPG15198.1"/>
    <property type="molecule type" value="Genomic_DNA"/>
</dbReference>
<dbReference type="Gene3D" id="3.40.50.150">
    <property type="entry name" value="Vaccinia Virus protein VP39"/>
    <property type="match status" value="1"/>
</dbReference>
<dbReference type="InterPro" id="IPR031341">
    <property type="entry name" value="Methyltr_RsmF_N"/>
</dbReference>
<dbReference type="Proteomes" id="UP000190229">
    <property type="component" value="Unassembled WGS sequence"/>
</dbReference>
<dbReference type="CDD" id="cd02440">
    <property type="entry name" value="AdoMet_MTases"/>
    <property type="match status" value="1"/>
</dbReference>
<dbReference type="InterPro" id="IPR027391">
    <property type="entry name" value="Nol1_Nop2_Fmu_2"/>
</dbReference>
<evidence type="ECO:0000256" key="2">
    <source>
        <dbReference type="ARBA" id="ARBA00022490"/>
    </source>
</evidence>
<feature type="binding site" evidence="7">
    <location>
        <begin position="111"/>
        <end position="117"/>
    </location>
    <ligand>
        <name>S-adenosyl-L-methionine</name>
        <dbReference type="ChEBI" id="CHEBI:59789"/>
    </ligand>
</feature>
<dbReference type="PROSITE" id="PS51686">
    <property type="entry name" value="SAM_MT_RSMB_NOP"/>
    <property type="match status" value="1"/>
</dbReference>
<dbReference type="Pfam" id="PF01189">
    <property type="entry name" value="Methyltr_RsmB-F"/>
    <property type="match status" value="1"/>
</dbReference>
<accession>A0A1V4ERD7</accession>
<feature type="binding site" evidence="7">
    <location>
        <position position="135"/>
    </location>
    <ligand>
        <name>S-adenosyl-L-methionine</name>
        <dbReference type="ChEBI" id="CHEBI:59789"/>
    </ligand>
</feature>
<dbReference type="InterPro" id="IPR001678">
    <property type="entry name" value="MeTrfase_RsmB-F_NOP2_dom"/>
</dbReference>
<proteinExistence type="inferred from homology"/>
<feature type="binding site" evidence="7">
    <location>
        <position position="162"/>
    </location>
    <ligand>
        <name>S-adenosyl-L-methionine</name>
        <dbReference type="ChEBI" id="CHEBI:59789"/>
    </ligand>
</feature>
<comment type="similarity">
    <text evidence="1 7">Belongs to the class I-like SAM-binding methyltransferase superfamily. RsmB/NOP family.</text>
</comment>
<dbReference type="GO" id="GO:0001510">
    <property type="term" value="P:RNA methylation"/>
    <property type="evidence" value="ECO:0007669"/>
    <property type="project" value="InterPro"/>
</dbReference>
<evidence type="ECO:0000256" key="3">
    <source>
        <dbReference type="ARBA" id="ARBA00022603"/>
    </source>
</evidence>
<feature type="active site" description="Nucleophile" evidence="7">
    <location>
        <position position="233"/>
    </location>
</feature>
<evidence type="ECO:0000256" key="7">
    <source>
        <dbReference type="PROSITE-ProRule" id="PRU01023"/>
    </source>
</evidence>
<keyword evidence="5 7" id="KW-0949">S-adenosyl-L-methionine</keyword>
<dbReference type="RefSeq" id="WP_079291715.1">
    <property type="nucleotide sequence ID" value="NZ_MWPS01000043.1"/>
</dbReference>
<keyword evidence="4 7" id="KW-0808">Transferase</keyword>
<name>A0A1V4ERD7_9BACL</name>
<feature type="domain" description="SAM-dependent MTase RsmB/NOP-type" evidence="8">
    <location>
        <begin position="24"/>
        <end position="321"/>
    </location>
</feature>
<dbReference type="Gene3D" id="2.30.130.60">
    <property type="match status" value="1"/>
</dbReference>
<dbReference type="Gene3D" id="3.30.70.1170">
    <property type="entry name" value="Sun protein, domain 3"/>
    <property type="match status" value="1"/>
</dbReference>
<dbReference type="InterPro" id="IPR029063">
    <property type="entry name" value="SAM-dependent_MTases_sf"/>
</dbReference>
<evidence type="ECO:0000256" key="4">
    <source>
        <dbReference type="ARBA" id="ARBA00022679"/>
    </source>
</evidence>